<evidence type="ECO:0000256" key="7">
    <source>
        <dbReference type="ARBA" id="ARBA00023136"/>
    </source>
</evidence>
<feature type="domain" description="Major facilitator superfamily (MFS) profile" evidence="9">
    <location>
        <begin position="12"/>
        <end position="431"/>
    </location>
</feature>
<comment type="caution">
    <text evidence="10">The sequence shown here is derived from an EMBL/GenBank/DDBJ whole genome shotgun (WGS) entry which is preliminary data.</text>
</comment>
<dbReference type="InterPro" id="IPR011701">
    <property type="entry name" value="MFS"/>
</dbReference>
<feature type="transmembrane region" description="Helical" evidence="8">
    <location>
        <begin position="316"/>
        <end position="335"/>
    </location>
</feature>
<evidence type="ECO:0000256" key="2">
    <source>
        <dbReference type="ARBA" id="ARBA00022448"/>
    </source>
</evidence>
<dbReference type="STRING" id="1908264.BKK54_05280"/>
<dbReference type="NCBIfam" id="TIGR00883">
    <property type="entry name" value="2A0106"/>
    <property type="match status" value="1"/>
</dbReference>
<dbReference type="SUPFAM" id="SSF103473">
    <property type="entry name" value="MFS general substrate transporter"/>
    <property type="match status" value="1"/>
</dbReference>
<keyword evidence="5 8" id="KW-0812">Transmembrane</keyword>
<dbReference type="InterPro" id="IPR005829">
    <property type="entry name" value="Sugar_transporter_CS"/>
</dbReference>
<feature type="transmembrane region" description="Helical" evidence="8">
    <location>
        <begin position="85"/>
        <end position="103"/>
    </location>
</feature>
<feature type="transmembrane region" description="Helical" evidence="8">
    <location>
        <begin position="12"/>
        <end position="33"/>
    </location>
</feature>
<dbReference type="EMBL" id="MLHN01000009">
    <property type="protein sequence ID" value="OOF50499.1"/>
    <property type="molecule type" value="Genomic_DNA"/>
</dbReference>
<dbReference type="AlphaFoldDB" id="A0A1V3J624"/>
<dbReference type="PANTHER" id="PTHR43045:SF2">
    <property type="entry name" value="INNER MEMBRANE METABOLITE TRANSPORT PROTEIN YHJE"/>
    <property type="match status" value="1"/>
</dbReference>
<keyword evidence="4" id="KW-0997">Cell inner membrane</keyword>
<evidence type="ECO:0000256" key="1">
    <source>
        <dbReference type="ARBA" id="ARBA00004429"/>
    </source>
</evidence>
<organism evidence="10 11">
    <name type="scientific">Rodentibacter genomosp. 1</name>
    <dbReference type="NCBI Taxonomy" id="1908264"/>
    <lineage>
        <taxon>Bacteria</taxon>
        <taxon>Pseudomonadati</taxon>
        <taxon>Pseudomonadota</taxon>
        <taxon>Gammaproteobacteria</taxon>
        <taxon>Pasteurellales</taxon>
        <taxon>Pasteurellaceae</taxon>
        <taxon>Rodentibacter</taxon>
    </lineage>
</organism>
<dbReference type="CDD" id="cd17369">
    <property type="entry name" value="MFS_ShiA_like"/>
    <property type="match status" value="1"/>
</dbReference>
<keyword evidence="11" id="KW-1185">Reference proteome</keyword>
<name>A0A1V3J624_9PAST</name>
<keyword evidence="2" id="KW-0813">Transport</keyword>
<sequence length="438" mass="46997">MTAQLRNNPMKVALASMVGTAIEFFDYYIYAAAAVLVFNTQFFNSDDPLSNDLLSLSTLALAFFARPIGSALFGHFGDKIGRKKTLVASLLLMGGSTVIIGLLPSYSQIGIWAPILLCLCRVGQGIGLGGEWGGAALVATENAPEGKRAWYGTFPQLGAPIGLFVANGTFFLVSYFWGQEALVEWAWRIPFISSLLLVFVGLYVRLTLHESHVFIEAEQKGKKLNAPVSVVFTKHLKPMVIGTFIMVATYSLFYIMTAFAQAYSRTAPNLSEAGHPLGLGIPANTFTGLLLISAIVFGIFISISGIYADKIGRRKWLIWVTLAIGALGLSMPLFLQNGTPTSVFAFLVIGMAIMGMTFGPMAALLPELFPTEVRYSGASLAYNLASIIGATIAAMISLKINASFGVIGVGIYLAINALMTLLALLASKETKNVDLTQI</sequence>
<dbReference type="PANTHER" id="PTHR43045">
    <property type="entry name" value="SHIKIMATE TRANSPORTER"/>
    <property type="match status" value="1"/>
</dbReference>
<evidence type="ECO:0000256" key="4">
    <source>
        <dbReference type="ARBA" id="ARBA00022519"/>
    </source>
</evidence>
<dbReference type="Gene3D" id="1.20.1250.20">
    <property type="entry name" value="MFS general substrate transporter like domains"/>
    <property type="match status" value="1"/>
</dbReference>
<dbReference type="Pfam" id="PF07690">
    <property type="entry name" value="MFS_1"/>
    <property type="match status" value="1"/>
</dbReference>
<evidence type="ECO:0000259" key="9">
    <source>
        <dbReference type="PROSITE" id="PS50850"/>
    </source>
</evidence>
<gene>
    <name evidence="10" type="ORF">BKK54_05280</name>
</gene>
<evidence type="ECO:0000256" key="5">
    <source>
        <dbReference type="ARBA" id="ARBA00022692"/>
    </source>
</evidence>
<accession>A0A1V3J624</accession>
<feature type="transmembrane region" description="Helical" evidence="8">
    <location>
        <begin position="404"/>
        <end position="426"/>
    </location>
</feature>
<proteinExistence type="predicted"/>
<feature type="transmembrane region" description="Helical" evidence="8">
    <location>
        <begin position="283"/>
        <end position="304"/>
    </location>
</feature>
<dbReference type="GO" id="GO:0005886">
    <property type="term" value="C:plasma membrane"/>
    <property type="evidence" value="ECO:0007669"/>
    <property type="project" value="UniProtKB-SubCell"/>
</dbReference>
<keyword evidence="7 8" id="KW-0472">Membrane</keyword>
<feature type="transmembrane region" description="Helical" evidence="8">
    <location>
        <begin position="185"/>
        <end position="204"/>
    </location>
</feature>
<feature type="transmembrane region" description="Helical" evidence="8">
    <location>
        <begin position="53"/>
        <end position="73"/>
    </location>
</feature>
<dbReference type="Proteomes" id="UP000188481">
    <property type="component" value="Unassembled WGS sequence"/>
</dbReference>
<dbReference type="PROSITE" id="PS50850">
    <property type="entry name" value="MFS"/>
    <property type="match status" value="1"/>
</dbReference>
<evidence type="ECO:0000313" key="10">
    <source>
        <dbReference type="EMBL" id="OOF50499.1"/>
    </source>
</evidence>
<protein>
    <submittedName>
        <fullName evidence="10">MFS transporter</fullName>
    </submittedName>
</protein>
<dbReference type="GO" id="GO:0022857">
    <property type="term" value="F:transmembrane transporter activity"/>
    <property type="evidence" value="ECO:0007669"/>
    <property type="project" value="InterPro"/>
</dbReference>
<evidence type="ECO:0000256" key="3">
    <source>
        <dbReference type="ARBA" id="ARBA00022475"/>
    </source>
</evidence>
<dbReference type="RefSeq" id="WP_077542101.1">
    <property type="nucleotide sequence ID" value="NZ_MLHN01000009.1"/>
</dbReference>
<evidence type="ECO:0000313" key="11">
    <source>
        <dbReference type="Proteomes" id="UP000188481"/>
    </source>
</evidence>
<evidence type="ECO:0000256" key="8">
    <source>
        <dbReference type="SAM" id="Phobius"/>
    </source>
</evidence>
<feature type="transmembrane region" description="Helical" evidence="8">
    <location>
        <begin position="149"/>
        <end position="173"/>
    </location>
</feature>
<dbReference type="FunFam" id="1.20.1250.20:FF:000001">
    <property type="entry name" value="Dicarboxylate MFS transporter"/>
    <property type="match status" value="1"/>
</dbReference>
<keyword evidence="6 8" id="KW-1133">Transmembrane helix</keyword>
<feature type="transmembrane region" description="Helical" evidence="8">
    <location>
        <begin position="239"/>
        <end position="263"/>
    </location>
</feature>
<comment type="subcellular location">
    <subcellularLocation>
        <location evidence="1">Cell inner membrane</location>
        <topology evidence="1">Multi-pass membrane protein</topology>
    </subcellularLocation>
</comment>
<dbReference type="PROSITE" id="PS00216">
    <property type="entry name" value="SUGAR_TRANSPORT_1"/>
    <property type="match status" value="1"/>
</dbReference>
<feature type="transmembrane region" description="Helical" evidence="8">
    <location>
        <begin position="341"/>
        <end position="365"/>
    </location>
</feature>
<keyword evidence="3" id="KW-1003">Cell membrane</keyword>
<reference evidence="10 11" key="1">
    <citation type="submission" date="2016-10" db="EMBL/GenBank/DDBJ databases">
        <title>Rodentibacter gen. nov. and new species.</title>
        <authorList>
            <person name="Christensen H."/>
        </authorList>
    </citation>
    <scope>NUCLEOTIDE SEQUENCE [LARGE SCALE GENOMIC DNA]</scope>
    <source>
        <strain evidence="11">ppn416</strain>
    </source>
</reference>
<dbReference type="InterPro" id="IPR036259">
    <property type="entry name" value="MFS_trans_sf"/>
</dbReference>
<dbReference type="InterPro" id="IPR004736">
    <property type="entry name" value="MHS_symport"/>
</dbReference>
<evidence type="ECO:0000256" key="6">
    <source>
        <dbReference type="ARBA" id="ARBA00022989"/>
    </source>
</evidence>
<dbReference type="InterPro" id="IPR020846">
    <property type="entry name" value="MFS_dom"/>
</dbReference>
<feature type="transmembrane region" description="Helical" evidence="8">
    <location>
        <begin position="377"/>
        <end position="398"/>
    </location>
</feature>